<name>A6DS33_9BACT</name>
<dbReference type="OrthoDB" id="9809066at2"/>
<dbReference type="STRING" id="313628.LNTAR_23529"/>
<reference evidence="2 3" key="1">
    <citation type="journal article" date="2010" name="J. Bacteriol.">
        <title>Genome sequence of Lentisphaera araneosa HTCC2155T, the type species of the order Lentisphaerales in the phylum Lentisphaerae.</title>
        <authorList>
            <person name="Thrash J.C."/>
            <person name="Cho J.C."/>
            <person name="Vergin K.L."/>
            <person name="Morris R.M."/>
            <person name="Giovannoni S.J."/>
        </authorList>
    </citation>
    <scope>NUCLEOTIDE SEQUENCE [LARGE SCALE GENOMIC DNA]</scope>
    <source>
        <strain evidence="2 3">HTCC2155</strain>
    </source>
</reference>
<keyword evidence="3" id="KW-1185">Reference proteome</keyword>
<dbReference type="RefSeq" id="WP_007280650.1">
    <property type="nucleotide sequence ID" value="NZ_ABCK01000028.1"/>
</dbReference>
<feature type="chain" id="PRO_5002691394" evidence="1">
    <location>
        <begin position="19"/>
        <end position="145"/>
    </location>
</feature>
<protein>
    <submittedName>
        <fullName evidence="2">Uncharacterized protein</fullName>
    </submittedName>
</protein>
<feature type="signal peptide" evidence="1">
    <location>
        <begin position="1"/>
        <end position="18"/>
    </location>
</feature>
<dbReference type="Proteomes" id="UP000004947">
    <property type="component" value="Unassembled WGS sequence"/>
</dbReference>
<keyword evidence="1" id="KW-0732">Signal</keyword>
<sequence length="145" mass="16036">MKKYLCLLSLLSLGSVYANEADKDLAKESQNPIGKLISVPFELNAIPDNGTEDGDIYTLNVKPVYPVALDEDLTLINRLTIPFSYQKSLFPGQGSDQGLGNITYQAFFAPKTDSGVLWGVDPALLFPTYSNDRFAMMLGLRVRRL</sequence>
<accession>A6DS33</accession>
<organism evidence="2 3">
    <name type="scientific">Lentisphaera araneosa HTCC2155</name>
    <dbReference type="NCBI Taxonomy" id="313628"/>
    <lineage>
        <taxon>Bacteria</taxon>
        <taxon>Pseudomonadati</taxon>
        <taxon>Lentisphaerota</taxon>
        <taxon>Lentisphaeria</taxon>
        <taxon>Lentisphaerales</taxon>
        <taxon>Lentisphaeraceae</taxon>
        <taxon>Lentisphaera</taxon>
    </lineage>
</organism>
<evidence type="ECO:0000313" key="3">
    <source>
        <dbReference type="Proteomes" id="UP000004947"/>
    </source>
</evidence>
<gene>
    <name evidence="2" type="ORF">LNTAR_23529</name>
</gene>
<dbReference type="EMBL" id="ABCK01000028">
    <property type="protein sequence ID" value="EDM25493.1"/>
    <property type="molecule type" value="Genomic_DNA"/>
</dbReference>
<dbReference type="eggNOG" id="COG3637">
    <property type="taxonomic scope" value="Bacteria"/>
</dbReference>
<evidence type="ECO:0000256" key="1">
    <source>
        <dbReference type="SAM" id="SignalP"/>
    </source>
</evidence>
<dbReference type="AlphaFoldDB" id="A6DS33"/>
<proteinExistence type="predicted"/>
<evidence type="ECO:0000313" key="2">
    <source>
        <dbReference type="EMBL" id="EDM25493.1"/>
    </source>
</evidence>
<comment type="caution">
    <text evidence="2">The sequence shown here is derived from an EMBL/GenBank/DDBJ whole genome shotgun (WGS) entry which is preliminary data.</text>
</comment>